<evidence type="ECO:0008006" key="4">
    <source>
        <dbReference type="Google" id="ProtNLM"/>
    </source>
</evidence>
<dbReference type="AlphaFoldDB" id="A0A5C5VBM2"/>
<dbReference type="EMBL" id="SIHJ01000001">
    <property type="protein sequence ID" value="TWT35367.1"/>
    <property type="molecule type" value="Genomic_DNA"/>
</dbReference>
<keyword evidence="3" id="KW-1185">Reference proteome</keyword>
<gene>
    <name evidence="2" type="ORF">KOR34_02580</name>
</gene>
<sequence length="175" mass="18566">MDYHCLMKMLNGVTNSRLQPRAAMKAACVALLASALVGCGSNRDGLVEVSGVVTMDGEPLTTGRVEFFPDSGRPASGQIDSEGRYQLSTYEKGDGAKPGNYVVTVTSRIVPDEGVSYKSMEDELRGVQSGSRAPSGPAKVKWLAPQKYSNRTTSDLTAEVSDGGAEIDLNLQSKS</sequence>
<organism evidence="2 3">
    <name type="scientific">Posidoniimonas corsicana</name>
    <dbReference type="NCBI Taxonomy" id="1938618"/>
    <lineage>
        <taxon>Bacteria</taxon>
        <taxon>Pseudomonadati</taxon>
        <taxon>Planctomycetota</taxon>
        <taxon>Planctomycetia</taxon>
        <taxon>Pirellulales</taxon>
        <taxon>Lacipirellulaceae</taxon>
        <taxon>Posidoniimonas</taxon>
    </lineage>
</organism>
<protein>
    <recommendedName>
        <fullName evidence="4">Carboxypeptidase regulatory-like domain-containing protein</fullName>
    </recommendedName>
</protein>
<feature type="region of interest" description="Disordered" evidence="1">
    <location>
        <begin position="125"/>
        <end position="146"/>
    </location>
</feature>
<evidence type="ECO:0000313" key="3">
    <source>
        <dbReference type="Proteomes" id="UP000316714"/>
    </source>
</evidence>
<reference evidence="2 3" key="1">
    <citation type="submission" date="2019-02" db="EMBL/GenBank/DDBJ databases">
        <title>Deep-cultivation of Planctomycetes and their phenomic and genomic characterization uncovers novel biology.</title>
        <authorList>
            <person name="Wiegand S."/>
            <person name="Jogler M."/>
            <person name="Boedeker C."/>
            <person name="Pinto D."/>
            <person name="Vollmers J."/>
            <person name="Rivas-Marin E."/>
            <person name="Kohn T."/>
            <person name="Peeters S.H."/>
            <person name="Heuer A."/>
            <person name="Rast P."/>
            <person name="Oberbeckmann S."/>
            <person name="Bunk B."/>
            <person name="Jeske O."/>
            <person name="Meyerdierks A."/>
            <person name="Storesund J.E."/>
            <person name="Kallscheuer N."/>
            <person name="Luecker S."/>
            <person name="Lage O.M."/>
            <person name="Pohl T."/>
            <person name="Merkel B.J."/>
            <person name="Hornburger P."/>
            <person name="Mueller R.-W."/>
            <person name="Bruemmer F."/>
            <person name="Labrenz M."/>
            <person name="Spormann A.M."/>
            <person name="Op Den Camp H."/>
            <person name="Overmann J."/>
            <person name="Amann R."/>
            <person name="Jetten M.S.M."/>
            <person name="Mascher T."/>
            <person name="Medema M.H."/>
            <person name="Devos D.P."/>
            <person name="Kaster A.-K."/>
            <person name="Ovreas L."/>
            <person name="Rohde M."/>
            <person name="Galperin M.Y."/>
            <person name="Jogler C."/>
        </authorList>
    </citation>
    <scope>NUCLEOTIDE SEQUENCE [LARGE SCALE GENOMIC DNA]</scope>
    <source>
        <strain evidence="2 3">KOR34</strain>
    </source>
</reference>
<comment type="caution">
    <text evidence="2">The sequence shown here is derived from an EMBL/GenBank/DDBJ whole genome shotgun (WGS) entry which is preliminary data.</text>
</comment>
<evidence type="ECO:0000313" key="2">
    <source>
        <dbReference type="EMBL" id="TWT35367.1"/>
    </source>
</evidence>
<name>A0A5C5VBM2_9BACT</name>
<accession>A0A5C5VBM2</accession>
<dbReference type="Proteomes" id="UP000316714">
    <property type="component" value="Unassembled WGS sequence"/>
</dbReference>
<proteinExistence type="predicted"/>
<evidence type="ECO:0000256" key="1">
    <source>
        <dbReference type="SAM" id="MobiDB-lite"/>
    </source>
</evidence>